<dbReference type="Proteomes" id="UP000268014">
    <property type="component" value="Unassembled WGS sequence"/>
</dbReference>
<accession>A0A3P7YIQ2</accession>
<evidence type="ECO:0000313" key="2">
    <source>
        <dbReference type="Proteomes" id="UP000268014"/>
    </source>
</evidence>
<evidence type="ECO:0000313" key="1">
    <source>
        <dbReference type="EMBL" id="VDO41368.1"/>
    </source>
</evidence>
<dbReference type="AlphaFoldDB" id="A0A3P7YIQ2"/>
<sequence>MKISSQAWLQGVTLCSIQISRIVHHAAKFVWCIVVGVVSSNLSKVSPTALWYIR</sequence>
<dbReference type="EMBL" id="UZAF01017411">
    <property type="protein sequence ID" value="VDO41368.1"/>
    <property type="molecule type" value="Genomic_DNA"/>
</dbReference>
<gene>
    <name evidence="1" type="ORF">HPLM_LOCUS10870</name>
</gene>
<keyword evidence="2" id="KW-1185">Reference proteome</keyword>
<reference evidence="1 2" key="1">
    <citation type="submission" date="2018-11" db="EMBL/GenBank/DDBJ databases">
        <authorList>
            <consortium name="Pathogen Informatics"/>
        </authorList>
    </citation>
    <scope>NUCLEOTIDE SEQUENCE [LARGE SCALE GENOMIC DNA]</scope>
    <source>
        <strain evidence="1 2">MHpl1</strain>
    </source>
</reference>
<proteinExistence type="predicted"/>
<organism evidence="1 2">
    <name type="scientific">Haemonchus placei</name>
    <name type="common">Barber's pole worm</name>
    <dbReference type="NCBI Taxonomy" id="6290"/>
    <lineage>
        <taxon>Eukaryota</taxon>
        <taxon>Metazoa</taxon>
        <taxon>Ecdysozoa</taxon>
        <taxon>Nematoda</taxon>
        <taxon>Chromadorea</taxon>
        <taxon>Rhabditida</taxon>
        <taxon>Rhabditina</taxon>
        <taxon>Rhabditomorpha</taxon>
        <taxon>Strongyloidea</taxon>
        <taxon>Trichostrongylidae</taxon>
        <taxon>Haemonchus</taxon>
    </lineage>
</organism>
<name>A0A3P7YIQ2_HAEPC</name>
<protein>
    <submittedName>
        <fullName evidence="1">Uncharacterized protein</fullName>
    </submittedName>
</protein>